<dbReference type="Proteomes" id="UP000746595">
    <property type="component" value="Unassembled WGS sequence"/>
</dbReference>
<organism evidence="5 6">
    <name type="scientific">Paeniglutamicibacter terrestris</name>
    <dbReference type="NCBI Taxonomy" id="2723403"/>
    <lineage>
        <taxon>Bacteria</taxon>
        <taxon>Bacillati</taxon>
        <taxon>Actinomycetota</taxon>
        <taxon>Actinomycetes</taxon>
        <taxon>Micrococcales</taxon>
        <taxon>Micrococcaceae</taxon>
        <taxon>Paeniglutamicibacter</taxon>
    </lineage>
</organism>
<dbReference type="PANTHER" id="PTHR32114:SF2">
    <property type="entry name" value="ABC TRANSPORTER ABCH.3"/>
    <property type="match status" value="1"/>
</dbReference>
<sequence length="811" mass="88153">MIKIETLRVNNFRGIRSFEFKMDKKSFVVAGRNGTGKSGVIDALEFALTGSITRLTGSGSGGVSVKLHASHVDVAETPKDAWVEMTFTVVGTGSTHVLKRSVASPRKATLTPKTPESEAALNWMVQHPEFALTRREIVRFVLAEGKNRADGVADLLGLQRIGQVRAILVRVRNTDKRDSDSAKMSLTGRENILLSASGIETLDTKALLAVVNTNRIGLGLTPISDATPEEILLGVDSSASNHASSHNRSEWINGLSLLEASLEASHQNDLDGQLGQLVDDAAGRVDSAAFMTAVESDALLETALELFDGVECPVCTTTWIPGEFEAVITRKRAESTAAKETLAALKIRAGLLVTDFSDLRNKISRVLPIAEAVGHESTATKKQLEVILAAVNTLLSVDSPAELGALAALTKPNMEPMSSWLSELEMKVLALPLPSETDERKGRLRSISNALHEYTQQQQQASVLLEKSRRSSAACDIFDSSTSASLQQIFLDVQTKFALFYAAVNADDESKFSATLTPSGPGLDMNVDFYGRGEFPPGAYHSEGHQDAMGLCLYLALAQLTLGTGFTLCALDDVLMSIDSGHRRFVVSLLMKEFPNTQFVVTTHDEQWMRQMKSQGFVQGRNVLQFRTWSVGNGPVDWANYEPWDEIKTLLGTGQVKAAAGSLRSFLEHIGRECASNVAAPVPYRLDGQNTLGELFNSGIKALKDTIKKGKNSANSWGRPDVVAELDAWDSRIQTAAQEARQEEWAINAVVHFNEWENQTPAEFSLVAASWRSLIKEFSCSECEGLVKIAGDKDSLRCACTSVSVNLLHKP</sequence>
<dbReference type="InterPro" id="IPR027417">
    <property type="entry name" value="P-loop_NTPase"/>
</dbReference>
<evidence type="ECO:0000256" key="3">
    <source>
        <dbReference type="ARBA" id="ARBA00013368"/>
    </source>
</evidence>
<dbReference type="InterPro" id="IPR003395">
    <property type="entry name" value="RecF/RecN/SMC_N"/>
</dbReference>
<evidence type="ECO:0000313" key="6">
    <source>
        <dbReference type="Proteomes" id="UP000746595"/>
    </source>
</evidence>
<reference evidence="5 6" key="1">
    <citation type="submission" date="2020-04" db="EMBL/GenBank/DDBJ databases">
        <title>Paeniglutamicibacter sp. ANT13_2, a novel actinomycete isolated from sediment in Antarctica.</title>
        <authorList>
            <person name="Sakdapetsiri C."/>
            <person name="Pinyakong O."/>
        </authorList>
    </citation>
    <scope>NUCLEOTIDE SEQUENCE [LARGE SCALE GENOMIC DNA]</scope>
    <source>
        <strain evidence="5 6">ANT13_2</strain>
    </source>
</reference>
<name>A0ABX1G8S2_9MICC</name>
<evidence type="ECO:0000259" key="4">
    <source>
        <dbReference type="Pfam" id="PF02463"/>
    </source>
</evidence>
<dbReference type="RefSeq" id="WP_168152653.1">
    <property type="nucleotide sequence ID" value="NZ_JAAWVT010000007.1"/>
</dbReference>
<comment type="subunit">
    <text evidence="2">Heterodimer of SbcC and SbcD.</text>
</comment>
<evidence type="ECO:0000313" key="5">
    <source>
        <dbReference type="EMBL" id="NKG21827.1"/>
    </source>
</evidence>
<accession>A0ABX1G8S2</accession>
<dbReference type="Pfam" id="PF02463">
    <property type="entry name" value="SMC_N"/>
    <property type="match status" value="1"/>
</dbReference>
<comment type="caution">
    <text evidence="5">The sequence shown here is derived from an EMBL/GenBank/DDBJ whole genome shotgun (WGS) entry which is preliminary data.</text>
</comment>
<comment type="similarity">
    <text evidence="1">Belongs to the SMC family. SbcC subfamily.</text>
</comment>
<proteinExistence type="inferred from homology"/>
<feature type="domain" description="RecF/RecN/SMC N-terminal" evidence="4">
    <location>
        <begin position="4"/>
        <end position="614"/>
    </location>
</feature>
<evidence type="ECO:0000256" key="2">
    <source>
        <dbReference type="ARBA" id="ARBA00011322"/>
    </source>
</evidence>
<dbReference type="PANTHER" id="PTHR32114">
    <property type="entry name" value="ABC TRANSPORTER ABCH.3"/>
    <property type="match status" value="1"/>
</dbReference>
<dbReference type="SUPFAM" id="SSF52540">
    <property type="entry name" value="P-loop containing nucleoside triphosphate hydrolases"/>
    <property type="match status" value="1"/>
</dbReference>
<evidence type="ECO:0000256" key="1">
    <source>
        <dbReference type="ARBA" id="ARBA00006930"/>
    </source>
</evidence>
<protein>
    <recommendedName>
        <fullName evidence="3">Nuclease SbcCD subunit C</fullName>
    </recommendedName>
</protein>
<keyword evidence="6" id="KW-1185">Reference proteome</keyword>
<gene>
    <name evidence="5" type="ORF">HED64_14070</name>
</gene>
<dbReference type="Gene3D" id="3.40.50.300">
    <property type="entry name" value="P-loop containing nucleotide triphosphate hydrolases"/>
    <property type="match status" value="2"/>
</dbReference>
<dbReference type="EMBL" id="JAAWVT010000007">
    <property type="protein sequence ID" value="NKG21827.1"/>
    <property type="molecule type" value="Genomic_DNA"/>
</dbReference>